<evidence type="ECO:0000256" key="1">
    <source>
        <dbReference type="ARBA" id="ARBA00022723"/>
    </source>
</evidence>
<dbReference type="PANTHER" id="PTHR13244">
    <property type="entry name" value="ZINC FINGER MYND DOMAIN CONTAINING PROTEIN 10"/>
    <property type="match status" value="1"/>
</dbReference>
<dbReference type="GO" id="GO:0034451">
    <property type="term" value="C:centriolar satellite"/>
    <property type="evidence" value="ECO:0007669"/>
    <property type="project" value="TreeGrafter"/>
</dbReference>
<feature type="non-terminal residue" evidence="6">
    <location>
        <position position="187"/>
    </location>
</feature>
<dbReference type="OrthoDB" id="432970at2759"/>
<dbReference type="InterPro" id="IPR002893">
    <property type="entry name" value="Znf_MYND"/>
</dbReference>
<evidence type="ECO:0000256" key="3">
    <source>
        <dbReference type="ARBA" id="ARBA00022833"/>
    </source>
</evidence>
<dbReference type="PROSITE" id="PS50865">
    <property type="entry name" value="ZF_MYND_2"/>
    <property type="match status" value="1"/>
</dbReference>
<keyword evidence="1" id="KW-0479">Metal-binding</keyword>
<dbReference type="GO" id="GO:0008270">
    <property type="term" value="F:zinc ion binding"/>
    <property type="evidence" value="ECO:0007669"/>
    <property type="project" value="UniProtKB-KW"/>
</dbReference>
<dbReference type="GO" id="GO:0005737">
    <property type="term" value="C:cytoplasm"/>
    <property type="evidence" value="ECO:0007669"/>
    <property type="project" value="TreeGrafter"/>
</dbReference>
<proteinExistence type="predicted"/>
<dbReference type="SUPFAM" id="SSF144232">
    <property type="entry name" value="HIT/MYND zinc finger-like"/>
    <property type="match status" value="1"/>
</dbReference>
<organism evidence="6 7">
    <name type="scientific">Oryctes borbonicus</name>
    <dbReference type="NCBI Taxonomy" id="1629725"/>
    <lineage>
        <taxon>Eukaryota</taxon>
        <taxon>Metazoa</taxon>
        <taxon>Ecdysozoa</taxon>
        <taxon>Arthropoda</taxon>
        <taxon>Hexapoda</taxon>
        <taxon>Insecta</taxon>
        <taxon>Pterygota</taxon>
        <taxon>Neoptera</taxon>
        <taxon>Endopterygota</taxon>
        <taxon>Coleoptera</taxon>
        <taxon>Polyphaga</taxon>
        <taxon>Scarabaeiformia</taxon>
        <taxon>Scarabaeidae</taxon>
        <taxon>Dynastinae</taxon>
        <taxon>Oryctes</taxon>
    </lineage>
</organism>
<dbReference type="Gene3D" id="6.10.140.2220">
    <property type="match status" value="1"/>
</dbReference>
<feature type="domain" description="MYND-type" evidence="5">
    <location>
        <begin position="148"/>
        <end position="184"/>
    </location>
</feature>
<sequence length="187" mass="21570">QWDGEALAQSEAQVWLALYQILMVPSCGRYYEITDSRKSQLMKLLPLMSPLLLDQLSPLCEFKYWLCQLSVSNQSTVPPKPVLLEAVLEIKNGILAQGQNKWKKIAQQQLPLVFCRNRTELMEIAQGLCAAYNTDLLEKFQHKEEKHCSKCGKVAIQRCSRCKNIWYCSRSCQVDDWDSHKMNCIEP</sequence>
<evidence type="ECO:0000259" key="5">
    <source>
        <dbReference type="PROSITE" id="PS50865"/>
    </source>
</evidence>
<evidence type="ECO:0000256" key="2">
    <source>
        <dbReference type="ARBA" id="ARBA00022771"/>
    </source>
</evidence>
<dbReference type="EMBL" id="LJIG01009528">
    <property type="protein sequence ID" value="KRT82900.1"/>
    <property type="molecule type" value="Genomic_DNA"/>
</dbReference>
<reference evidence="6 7" key="1">
    <citation type="submission" date="2015-09" db="EMBL/GenBank/DDBJ databases">
        <title>Draft genome of the scarab beetle Oryctes borbonicus.</title>
        <authorList>
            <person name="Meyer J.M."/>
            <person name="Markov G.V."/>
            <person name="Baskaran P."/>
            <person name="Herrmann M."/>
            <person name="Sommer R.J."/>
            <person name="Roedelsperger C."/>
        </authorList>
    </citation>
    <scope>NUCLEOTIDE SEQUENCE [LARGE SCALE GENOMIC DNA]</scope>
    <source>
        <strain evidence="6">OB123</strain>
        <tissue evidence="6">Whole animal</tissue>
    </source>
</reference>
<keyword evidence="7" id="KW-1185">Reference proteome</keyword>
<gene>
    <name evidence="6" type="ORF">AMK59_4797</name>
</gene>
<dbReference type="PANTHER" id="PTHR13244:SF7">
    <property type="entry name" value="ZINC FINGER MYND DOMAIN-CONTAINING PROTEIN 10"/>
    <property type="match status" value="1"/>
</dbReference>
<keyword evidence="2 4" id="KW-0863">Zinc-finger</keyword>
<dbReference type="AlphaFoldDB" id="A0A0T6B6C5"/>
<feature type="non-terminal residue" evidence="6">
    <location>
        <position position="1"/>
    </location>
</feature>
<accession>A0A0T6B6C5</accession>
<evidence type="ECO:0000313" key="7">
    <source>
        <dbReference type="Proteomes" id="UP000051574"/>
    </source>
</evidence>
<keyword evidence="3" id="KW-0862">Zinc</keyword>
<protein>
    <recommendedName>
        <fullName evidence="5">MYND-type domain-containing protein</fullName>
    </recommendedName>
</protein>
<dbReference type="Pfam" id="PF01753">
    <property type="entry name" value="zf-MYND"/>
    <property type="match status" value="1"/>
</dbReference>
<dbReference type="GO" id="GO:0044458">
    <property type="term" value="P:motile cilium assembly"/>
    <property type="evidence" value="ECO:0007669"/>
    <property type="project" value="TreeGrafter"/>
</dbReference>
<evidence type="ECO:0000256" key="4">
    <source>
        <dbReference type="PROSITE-ProRule" id="PRU00134"/>
    </source>
</evidence>
<evidence type="ECO:0000313" key="6">
    <source>
        <dbReference type="EMBL" id="KRT82900.1"/>
    </source>
</evidence>
<name>A0A0T6B6C5_9SCAR</name>
<dbReference type="GO" id="GO:0036158">
    <property type="term" value="P:outer dynein arm assembly"/>
    <property type="evidence" value="ECO:0007669"/>
    <property type="project" value="TreeGrafter"/>
</dbReference>
<dbReference type="GO" id="GO:0036159">
    <property type="term" value="P:inner dynein arm assembly"/>
    <property type="evidence" value="ECO:0007669"/>
    <property type="project" value="TreeGrafter"/>
</dbReference>
<dbReference type="InterPro" id="IPR052298">
    <property type="entry name" value="ZMYND10"/>
</dbReference>
<comment type="caution">
    <text evidence="6">The sequence shown here is derived from an EMBL/GenBank/DDBJ whole genome shotgun (WGS) entry which is preliminary data.</text>
</comment>
<dbReference type="Proteomes" id="UP000051574">
    <property type="component" value="Unassembled WGS sequence"/>
</dbReference>